<keyword evidence="2" id="KW-0808">Transferase</keyword>
<name>A0A437PBV4_9HYPH</name>
<sequence length="96" mass="9892">MSSAAGGPEPGILKRSVMIAGHRTSVSLEAPFWDALRHLAAARGTSMQALIGEVDAGRGGQNLSSAIRVFVLRAVWVEGAPPEFDGADPADIAPPS</sequence>
<feature type="domain" description="Ribbon-helix-helix" evidence="1">
    <location>
        <begin position="14"/>
        <end position="74"/>
    </location>
</feature>
<dbReference type="Proteomes" id="UP000286997">
    <property type="component" value="Unassembled WGS sequence"/>
</dbReference>
<comment type="caution">
    <text evidence="2">The sequence shown here is derived from an EMBL/GenBank/DDBJ whole genome shotgun (WGS) entry which is preliminary data.</text>
</comment>
<gene>
    <name evidence="2" type="ORF">EOE48_07100</name>
</gene>
<dbReference type="InterPro" id="IPR038268">
    <property type="entry name" value="RHH_sf"/>
</dbReference>
<dbReference type="EMBL" id="SACP01000005">
    <property type="protein sequence ID" value="RVU19713.1"/>
    <property type="molecule type" value="Genomic_DNA"/>
</dbReference>
<dbReference type="AlphaFoldDB" id="A0A437PBV4"/>
<dbReference type="RefSeq" id="WP_127728096.1">
    <property type="nucleotide sequence ID" value="NZ_SACP01000005.1"/>
</dbReference>
<keyword evidence="3" id="KW-1185">Reference proteome</keyword>
<dbReference type="OrthoDB" id="7477016at2"/>
<dbReference type="Gene3D" id="1.10.3990.20">
    <property type="entry name" value="protein bp1543"/>
    <property type="match status" value="1"/>
</dbReference>
<organism evidence="2 3">
    <name type="scientific">Methylobacterium oryzihabitans</name>
    <dbReference type="NCBI Taxonomy" id="2499852"/>
    <lineage>
        <taxon>Bacteria</taxon>
        <taxon>Pseudomonadati</taxon>
        <taxon>Pseudomonadota</taxon>
        <taxon>Alphaproteobacteria</taxon>
        <taxon>Hyphomicrobiales</taxon>
        <taxon>Methylobacteriaceae</taxon>
        <taxon>Methylobacterium</taxon>
    </lineage>
</organism>
<evidence type="ECO:0000313" key="3">
    <source>
        <dbReference type="Proteomes" id="UP000286997"/>
    </source>
</evidence>
<accession>A0A437PBV4</accession>
<reference evidence="2 3" key="1">
    <citation type="submission" date="2019-01" db="EMBL/GenBank/DDBJ databases">
        <authorList>
            <person name="Chen W.-M."/>
        </authorList>
    </citation>
    <scope>NUCLEOTIDE SEQUENCE [LARGE SCALE GENOMIC DNA]</scope>
    <source>
        <strain evidence="2 3">TER-1</strain>
    </source>
</reference>
<dbReference type="InterPro" id="IPR027373">
    <property type="entry name" value="RHH_dom"/>
</dbReference>
<protein>
    <submittedName>
        <fullName evidence="2">Aryl-sulfate sulfotransferase</fullName>
    </submittedName>
</protein>
<proteinExistence type="predicted"/>
<dbReference type="Pfam" id="PF13467">
    <property type="entry name" value="RHH_4"/>
    <property type="match status" value="1"/>
</dbReference>
<evidence type="ECO:0000313" key="2">
    <source>
        <dbReference type="EMBL" id="RVU19713.1"/>
    </source>
</evidence>
<dbReference type="GO" id="GO:0016740">
    <property type="term" value="F:transferase activity"/>
    <property type="evidence" value="ECO:0007669"/>
    <property type="project" value="UniProtKB-KW"/>
</dbReference>
<evidence type="ECO:0000259" key="1">
    <source>
        <dbReference type="Pfam" id="PF13467"/>
    </source>
</evidence>